<dbReference type="Gene3D" id="3.40.50.10490">
    <property type="entry name" value="Glucose-6-phosphate isomerase like protein, domain 1"/>
    <property type="match status" value="1"/>
</dbReference>
<gene>
    <name evidence="2" type="ORF">FKG94_11090</name>
</gene>
<dbReference type="PROSITE" id="PS51464">
    <property type="entry name" value="SIS"/>
    <property type="match status" value="1"/>
</dbReference>
<dbReference type="RefSeq" id="WP_142904300.1">
    <property type="nucleotide sequence ID" value="NZ_ML660092.1"/>
</dbReference>
<evidence type="ECO:0000313" key="2">
    <source>
        <dbReference type="EMBL" id="TQV80201.1"/>
    </source>
</evidence>
<dbReference type="PANTHER" id="PTHR30390:SF6">
    <property type="entry name" value="DNAA INITIATOR-ASSOCIATING PROTEIN DIAA"/>
    <property type="match status" value="1"/>
</dbReference>
<name>A0A545TST3_9GAMM</name>
<dbReference type="PANTHER" id="PTHR30390">
    <property type="entry name" value="SEDOHEPTULOSE 7-PHOSPHATE ISOMERASE / DNAA INITIATOR-ASSOCIATING FACTOR FOR REPLICATION INITIATION"/>
    <property type="match status" value="1"/>
</dbReference>
<protein>
    <submittedName>
        <fullName evidence="2">SIS domain-containing protein</fullName>
    </submittedName>
</protein>
<dbReference type="Proteomes" id="UP000319732">
    <property type="component" value="Unassembled WGS sequence"/>
</dbReference>
<reference evidence="2 3" key="1">
    <citation type="submission" date="2019-06" db="EMBL/GenBank/DDBJ databases">
        <title>Whole genome sequence for Cellvibrionaceae sp. R142.</title>
        <authorList>
            <person name="Wang G."/>
        </authorList>
    </citation>
    <scope>NUCLEOTIDE SEQUENCE [LARGE SCALE GENOMIC DNA]</scope>
    <source>
        <strain evidence="2 3">R142</strain>
    </source>
</reference>
<keyword evidence="3" id="KW-1185">Reference proteome</keyword>
<dbReference type="CDD" id="cd05006">
    <property type="entry name" value="SIS_GmhA"/>
    <property type="match status" value="1"/>
</dbReference>
<organism evidence="2 3">
    <name type="scientific">Exilibacterium tricleocarpae</name>
    <dbReference type="NCBI Taxonomy" id="2591008"/>
    <lineage>
        <taxon>Bacteria</taxon>
        <taxon>Pseudomonadati</taxon>
        <taxon>Pseudomonadota</taxon>
        <taxon>Gammaproteobacteria</taxon>
        <taxon>Cellvibrionales</taxon>
        <taxon>Cellvibrionaceae</taxon>
        <taxon>Exilibacterium</taxon>
    </lineage>
</organism>
<feature type="domain" description="SIS" evidence="1">
    <location>
        <begin position="34"/>
        <end position="196"/>
    </location>
</feature>
<dbReference type="SUPFAM" id="SSF53697">
    <property type="entry name" value="SIS domain"/>
    <property type="match status" value="1"/>
</dbReference>
<dbReference type="GO" id="GO:0097367">
    <property type="term" value="F:carbohydrate derivative binding"/>
    <property type="evidence" value="ECO:0007669"/>
    <property type="project" value="InterPro"/>
</dbReference>
<dbReference type="OrthoDB" id="9810929at2"/>
<dbReference type="InterPro" id="IPR046348">
    <property type="entry name" value="SIS_dom_sf"/>
</dbReference>
<evidence type="ECO:0000313" key="3">
    <source>
        <dbReference type="Proteomes" id="UP000319732"/>
    </source>
</evidence>
<sequence length="196" mass="21076">MNQRVITLFHESIEAKMQVGEGLAPLIEEASRMIVHALLDGKKLLICGNGVSAANGQVFTSSLVNRFEQERPSLPAVALGNDVTTQTSIANDYSFNEIYAKQIRALGQAGDLLVILSGSGNPSNLVPAIGAAHDREMAIIALTGRDSGNISALLDVNDIELHVPVDSLARIHEIHLLIIFCLCDLIDHQLFGVQES</sequence>
<evidence type="ECO:0000259" key="1">
    <source>
        <dbReference type="PROSITE" id="PS51464"/>
    </source>
</evidence>
<dbReference type="InterPro" id="IPR035461">
    <property type="entry name" value="GmhA/DiaA"/>
</dbReference>
<dbReference type="EMBL" id="VHSG01000010">
    <property type="protein sequence ID" value="TQV80201.1"/>
    <property type="molecule type" value="Genomic_DNA"/>
</dbReference>
<dbReference type="InterPro" id="IPR001347">
    <property type="entry name" value="SIS_dom"/>
</dbReference>
<dbReference type="GO" id="GO:1901135">
    <property type="term" value="P:carbohydrate derivative metabolic process"/>
    <property type="evidence" value="ECO:0007669"/>
    <property type="project" value="InterPro"/>
</dbReference>
<dbReference type="AlphaFoldDB" id="A0A545TST3"/>
<comment type="caution">
    <text evidence="2">The sequence shown here is derived from an EMBL/GenBank/DDBJ whole genome shotgun (WGS) entry which is preliminary data.</text>
</comment>
<proteinExistence type="predicted"/>
<dbReference type="Pfam" id="PF13580">
    <property type="entry name" value="SIS_2"/>
    <property type="match status" value="1"/>
</dbReference>
<accession>A0A545TST3</accession>
<dbReference type="InterPro" id="IPR050099">
    <property type="entry name" value="SIS_GmhA/DiaA_subfam"/>
</dbReference>